<keyword evidence="3" id="KW-1185">Reference proteome</keyword>
<dbReference type="Proteomes" id="UP000028524">
    <property type="component" value="Unassembled WGS sequence"/>
</dbReference>
<feature type="chain" id="PRO_5001779987" description="AB hydrolase-1 domain-containing protein" evidence="1">
    <location>
        <begin position="22"/>
        <end position="344"/>
    </location>
</feature>
<sequence>MRVGVYAGAALLLAVLWSARSGSQEEAEGTSPVPSGADPIYLVSQDLLDAAVSRPQEVPGAKEIVLLVHGTGATPKVNWDAALLQPLISQGYQPYYLEIPDRLFLDTQITAEYISHAVKKISREYDTDISIISWSAGALSTQWTLTFYPETRAMVKRHIGIGGSYRGSWTMVPLVYLNMYSPAVVQQVPWSNFLKALRKYDGGGALVPTVSIGSSTDLIVQPSFYGEGLRGFKDSWRLNGPLARNIDIFKLCAGKAIRQWRLARIVSHDSLLWHPATHKIIFSALRNEDTYLSAADVVEDTDCNGGLAPLVGPGVEAIIPELIDYAPKQPVAGWPEVPICNYAK</sequence>
<evidence type="ECO:0000313" key="3">
    <source>
        <dbReference type="Proteomes" id="UP000028524"/>
    </source>
</evidence>
<gene>
    <name evidence="2" type="ORF">S40285_05414</name>
</gene>
<dbReference type="OrthoDB" id="4605274at2759"/>
<dbReference type="EMBL" id="KL659661">
    <property type="protein sequence ID" value="KFA68932.1"/>
    <property type="molecule type" value="Genomic_DNA"/>
</dbReference>
<keyword evidence="1" id="KW-0732">Signal</keyword>
<dbReference type="HOGENOM" id="CLU_029537_0_2_1"/>
<name>A0A084QY97_STAC4</name>
<dbReference type="PANTHER" id="PTHR37574">
    <property type="entry name" value="LIPASE B"/>
    <property type="match status" value="1"/>
</dbReference>
<dbReference type="InterPro" id="IPR053228">
    <property type="entry name" value="Stereospecific_Lipase"/>
</dbReference>
<dbReference type="OMA" id="TFYPETR"/>
<feature type="signal peptide" evidence="1">
    <location>
        <begin position="1"/>
        <end position="21"/>
    </location>
</feature>
<evidence type="ECO:0000313" key="2">
    <source>
        <dbReference type="EMBL" id="KFA68932.1"/>
    </source>
</evidence>
<dbReference type="PANTHER" id="PTHR37574:SF1">
    <property type="entry name" value="LIPASE B"/>
    <property type="match status" value="1"/>
</dbReference>
<evidence type="ECO:0008006" key="4">
    <source>
        <dbReference type="Google" id="ProtNLM"/>
    </source>
</evidence>
<dbReference type="SUPFAM" id="SSF53474">
    <property type="entry name" value="alpha/beta-Hydrolases"/>
    <property type="match status" value="1"/>
</dbReference>
<reference evidence="2 3" key="1">
    <citation type="journal article" date="2014" name="BMC Genomics">
        <title>Comparative genome sequencing reveals chemotype-specific gene clusters in the toxigenic black mold Stachybotrys.</title>
        <authorList>
            <person name="Semeiks J."/>
            <person name="Borek D."/>
            <person name="Otwinowski Z."/>
            <person name="Grishin N.V."/>
        </authorList>
    </citation>
    <scope>NUCLEOTIDE SEQUENCE [LARGE SCALE GENOMIC DNA]</scope>
    <source>
        <strain evidence="2 3">IBT 40285</strain>
    </source>
</reference>
<organism evidence="2 3">
    <name type="scientific">Stachybotrys chlorohalonatus (strain IBT 40285)</name>
    <dbReference type="NCBI Taxonomy" id="1283841"/>
    <lineage>
        <taxon>Eukaryota</taxon>
        <taxon>Fungi</taxon>
        <taxon>Dikarya</taxon>
        <taxon>Ascomycota</taxon>
        <taxon>Pezizomycotina</taxon>
        <taxon>Sordariomycetes</taxon>
        <taxon>Hypocreomycetidae</taxon>
        <taxon>Hypocreales</taxon>
        <taxon>Stachybotryaceae</taxon>
        <taxon>Stachybotrys</taxon>
    </lineage>
</organism>
<dbReference type="AlphaFoldDB" id="A0A084QY97"/>
<dbReference type="Gene3D" id="3.40.50.1820">
    <property type="entry name" value="alpha/beta hydrolase"/>
    <property type="match status" value="1"/>
</dbReference>
<dbReference type="InParanoid" id="A0A084QY97"/>
<dbReference type="STRING" id="1283841.A0A084QY97"/>
<protein>
    <recommendedName>
        <fullName evidence="4">AB hydrolase-1 domain-containing protein</fullName>
    </recommendedName>
</protein>
<evidence type="ECO:0000256" key="1">
    <source>
        <dbReference type="SAM" id="SignalP"/>
    </source>
</evidence>
<accession>A0A084QY97</accession>
<dbReference type="InterPro" id="IPR029058">
    <property type="entry name" value="AB_hydrolase_fold"/>
</dbReference>
<proteinExistence type="predicted"/>